<sequence length="363" mass="41240">MPSETEIIIVPVDNLEFDPENPRLPTRLRGASKRDVLEWMLRDATLVELMQSIGEQGYFSGEPLLVIKSQKTSDKYIVIEGNRRLSALTLLNHPHDAPVKIYAVEQIVKEARSIPTEVPVVVFENRSKIIDYLGYRHITGVKPWSSLAKARYLKQLADTSSLPVVERNRHLAKIIGSRADYVSKLLFGLEVYDLIVSKNFFGISDLNDENFDFSILTTALSYKNIAKYIGTSNYEDTDSINYSNLADIVSWSFQKHNGVTRIGESRNLKDLSIIVDHKDALQRFKQGSTLKESLLFTSHPVEIFMESIEEAKKRINDAASIIIYIENIEMLDQMISKVKEMQAGLRSISVLLADKKKGDDHYE</sequence>
<accession>A0ABP9X9M7</accession>
<dbReference type="EMBL" id="BAABRU010000033">
    <property type="protein sequence ID" value="GAA5531146.1"/>
    <property type="molecule type" value="Genomic_DNA"/>
</dbReference>
<evidence type="ECO:0000259" key="1">
    <source>
        <dbReference type="Pfam" id="PF02195"/>
    </source>
</evidence>
<feature type="domain" description="ParB-like N-terminal" evidence="1">
    <location>
        <begin position="42"/>
        <end position="102"/>
    </location>
</feature>
<gene>
    <name evidence="2" type="ORF">Hgul01_04971</name>
</gene>
<dbReference type="RefSeq" id="WP_345724725.1">
    <property type="nucleotide sequence ID" value="NZ_BAABRU010000033.1"/>
</dbReference>
<dbReference type="Pfam" id="PF02195">
    <property type="entry name" value="ParB_N"/>
    <property type="match status" value="1"/>
</dbReference>
<proteinExistence type="predicted"/>
<name>A0ABP9X9M7_9CHLR</name>
<dbReference type="Proteomes" id="UP001428290">
    <property type="component" value="Unassembled WGS sequence"/>
</dbReference>
<evidence type="ECO:0000313" key="3">
    <source>
        <dbReference type="Proteomes" id="UP001428290"/>
    </source>
</evidence>
<organism evidence="2 3">
    <name type="scientific">Herpetosiphon gulosus</name>
    <dbReference type="NCBI Taxonomy" id="1973496"/>
    <lineage>
        <taxon>Bacteria</taxon>
        <taxon>Bacillati</taxon>
        <taxon>Chloroflexota</taxon>
        <taxon>Chloroflexia</taxon>
        <taxon>Herpetosiphonales</taxon>
        <taxon>Herpetosiphonaceae</taxon>
        <taxon>Herpetosiphon</taxon>
    </lineage>
</organism>
<dbReference type="SUPFAM" id="SSF110849">
    <property type="entry name" value="ParB/Sulfiredoxin"/>
    <property type="match status" value="1"/>
</dbReference>
<reference evidence="2 3" key="1">
    <citation type="submission" date="2024-02" db="EMBL/GenBank/DDBJ databases">
        <title>Herpetosiphon gulosus NBRC 112829.</title>
        <authorList>
            <person name="Ichikawa N."/>
            <person name="Katano-Makiyama Y."/>
            <person name="Hidaka K."/>
        </authorList>
    </citation>
    <scope>NUCLEOTIDE SEQUENCE [LARGE SCALE GENOMIC DNA]</scope>
    <source>
        <strain evidence="2 3">NBRC 112829</strain>
    </source>
</reference>
<dbReference type="InterPro" id="IPR036086">
    <property type="entry name" value="ParB/Sulfiredoxin_sf"/>
</dbReference>
<comment type="caution">
    <text evidence="2">The sequence shown here is derived from an EMBL/GenBank/DDBJ whole genome shotgun (WGS) entry which is preliminary data.</text>
</comment>
<dbReference type="InterPro" id="IPR003115">
    <property type="entry name" value="ParB_N"/>
</dbReference>
<dbReference type="Gene3D" id="3.90.1530.10">
    <property type="entry name" value="Conserved hypothetical protein from pyrococcus furiosus pfu- 392566-001, ParB domain"/>
    <property type="match status" value="1"/>
</dbReference>
<keyword evidence="3" id="KW-1185">Reference proteome</keyword>
<evidence type="ECO:0000313" key="2">
    <source>
        <dbReference type="EMBL" id="GAA5531146.1"/>
    </source>
</evidence>
<protein>
    <recommendedName>
        <fullName evidence="1">ParB-like N-terminal domain-containing protein</fullName>
    </recommendedName>
</protein>